<proteinExistence type="predicted"/>
<keyword evidence="3" id="KW-1185">Reference proteome</keyword>
<accession>A0AAD6UQA0</accession>
<protein>
    <submittedName>
        <fullName evidence="2">Uncharacterized protein</fullName>
    </submittedName>
</protein>
<dbReference type="EMBL" id="JARJCW010000124">
    <property type="protein sequence ID" value="KAJ7192120.1"/>
    <property type="molecule type" value="Genomic_DNA"/>
</dbReference>
<feature type="region of interest" description="Disordered" evidence="1">
    <location>
        <begin position="231"/>
        <end position="254"/>
    </location>
</feature>
<evidence type="ECO:0000313" key="3">
    <source>
        <dbReference type="Proteomes" id="UP001219525"/>
    </source>
</evidence>
<reference evidence="2" key="1">
    <citation type="submission" date="2023-03" db="EMBL/GenBank/DDBJ databases">
        <title>Massive genome expansion in bonnet fungi (Mycena s.s.) driven by repeated elements and novel gene families across ecological guilds.</title>
        <authorList>
            <consortium name="Lawrence Berkeley National Laboratory"/>
            <person name="Harder C.B."/>
            <person name="Miyauchi S."/>
            <person name="Viragh M."/>
            <person name="Kuo A."/>
            <person name="Thoen E."/>
            <person name="Andreopoulos B."/>
            <person name="Lu D."/>
            <person name="Skrede I."/>
            <person name="Drula E."/>
            <person name="Henrissat B."/>
            <person name="Morin E."/>
            <person name="Kohler A."/>
            <person name="Barry K."/>
            <person name="LaButti K."/>
            <person name="Morin E."/>
            <person name="Salamov A."/>
            <person name="Lipzen A."/>
            <person name="Mereny Z."/>
            <person name="Hegedus B."/>
            <person name="Baldrian P."/>
            <person name="Stursova M."/>
            <person name="Weitz H."/>
            <person name="Taylor A."/>
            <person name="Grigoriev I.V."/>
            <person name="Nagy L.G."/>
            <person name="Martin F."/>
            <person name="Kauserud H."/>
        </authorList>
    </citation>
    <scope>NUCLEOTIDE SEQUENCE</scope>
    <source>
        <strain evidence="2">9144</strain>
    </source>
</reference>
<gene>
    <name evidence="2" type="ORF">GGX14DRAFT_406669</name>
</gene>
<dbReference type="Proteomes" id="UP001219525">
    <property type="component" value="Unassembled WGS sequence"/>
</dbReference>
<feature type="region of interest" description="Disordered" evidence="1">
    <location>
        <begin position="373"/>
        <end position="393"/>
    </location>
</feature>
<evidence type="ECO:0000313" key="2">
    <source>
        <dbReference type="EMBL" id="KAJ7192120.1"/>
    </source>
</evidence>
<comment type="caution">
    <text evidence="2">The sequence shown here is derived from an EMBL/GenBank/DDBJ whole genome shotgun (WGS) entry which is preliminary data.</text>
</comment>
<sequence>MYSIVLATLDANPVLCSSCCWGNGGIHTARIYQMVLTQHSSSATHPATDATQCRGVFCARRSATLPFWEVCLRIDPHGSVSLPPTTTTDPTDDDDGQTLWPTNTASLYKVSPGAAVGRGLTTAKTIMPSAYRQLGFTAETQGGARSAFALSAGLGGTAAYFLCPGTLAAFLRSVKVLALFFHSNSINLRPSYACSFRFRMDHWHRDFNSATHEAKFAAQWQLRSVVSTPLEGSRIHTGSNGENPGGGDQTGRRQSGITHRVFTYSVRRVRVWARALGSATERARRRSSVGRYGVEGYMQWDGNRYRVPRGKFRERPNPDQPAATRLQMAPIDFGAPRDEGRVMSSRLQYYSWRAGRMSNAAAAGRRHLLGHLEEKGKPGHGPGRVHKEVDWSW</sequence>
<name>A0AAD6UQA0_9AGAR</name>
<evidence type="ECO:0000256" key="1">
    <source>
        <dbReference type="SAM" id="MobiDB-lite"/>
    </source>
</evidence>
<organism evidence="2 3">
    <name type="scientific">Mycena pura</name>
    <dbReference type="NCBI Taxonomy" id="153505"/>
    <lineage>
        <taxon>Eukaryota</taxon>
        <taxon>Fungi</taxon>
        <taxon>Dikarya</taxon>
        <taxon>Basidiomycota</taxon>
        <taxon>Agaricomycotina</taxon>
        <taxon>Agaricomycetes</taxon>
        <taxon>Agaricomycetidae</taxon>
        <taxon>Agaricales</taxon>
        <taxon>Marasmiineae</taxon>
        <taxon>Mycenaceae</taxon>
        <taxon>Mycena</taxon>
    </lineage>
</organism>
<dbReference type="AlphaFoldDB" id="A0AAD6UQA0"/>